<gene>
    <name evidence="4" type="ORF">HX001_00670</name>
</gene>
<dbReference type="SUPFAM" id="SSF49785">
    <property type="entry name" value="Galactose-binding domain-like"/>
    <property type="match status" value="1"/>
</dbReference>
<dbReference type="RefSeq" id="WP_159155719.1">
    <property type="nucleotide sequence ID" value="NZ_CP013210.1"/>
</dbReference>
<name>A0AAJ1V5Q6_9FLAO</name>
<reference evidence="4" key="1">
    <citation type="submission" date="2020-06" db="EMBL/GenBank/DDBJ databases">
        <authorList>
            <person name="Dong N."/>
        </authorList>
    </citation>
    <scope>NUCLEOTIDE SEQUENCE</scope>
    <source>
        <strain evidence="4">R655-4</strain>
    </source>
</reference>
<evidence type="ECO:0000256" key="1">
    <source>
        <dbReference type="ARBA" id="ARBA00022729"/>
    </source>
</evidence>
<reference evidence="4" key="2">
    <citation type="journal article" date="2022" name="Sci. Total Environ.">
        <title>Prevalence, transmission, and molecular epidemiology of tet(X)-positive bacteria among humans, animals, and environmental niches in China: An epidemiological, and genomic-based study.</title>
        <authorList>
            <person name="Dong N."/>
            <person name="Zeng Y."/>
            <person name="Cai C."/>
            <person name="Sun C."/>
            <person name="Lu J."/>
            <person name="Liu C."/>
            <person name="Zhou H."/>
            <person name="Sun Q."/>
            <person name="Shu L."/>
            <person name="Wang H."/>
            <person name="Wang Y."/>
            <person name="Wang S."/>
            <person name="Wu C."/>
            <person name="Chan E.W."/>
            <person name="Chen G."/>
            <person name="Shen Z."/>
            <person name="Chen S."/>
            <person name="Zhang R."/>
        </authorList>
    </citation>
    <scope>NUCLEOTIDE SEQUENCE</scope>
    <source>
        <strain evidence="4">R655-4</strain>
    </source>
</reference>
<evidence type="ECO:0000256" key="2">
    <source>
        <dbReference type="SAM" id="SignalP"/>
    </source>
</evidence>
<accession>A0AAJ1V5Q6</accession>
<dbReference type="NCBIfam" id="TIGR04183">
    <property type="entry name" value="Por_Secre_tail"/>
    <property type="match status" value="1"/>
</dbReference>
<organism evidence="4 5">
    <name type="scientific">Empedobacter brevis</name>
    <dbReference type="NCBI Taxonomy" id="247"/>
    <lineage>
        <taxon>Bacteria</taxon>
        <taxon>Pseudomonadati</taxon>
        <taxon>Bacteroidota</taxon>
        <taxon>Flavobacteriia</taxon>
        <taxon>Flavobacteriales</taxon>
        <taxon>Weeksellaceae</taxon>
        <taxon>Empedobacter</taxon>
    </lineage>
</organism>
<dbReference type="InterPro" id="IPR008979">
    <property type="entry name" value="Galactose-bd-like_sf"/>
</dbReference>
<keyword evidence="1 2" id="KW-0732">Signal</keyword>
<evidence type="ECO:0000313" key="5">
    <source>
        <dbReference type="Proteomes" id="UP001170959"/>
    </source>
</evidence>
<evidence type="ECO:0000259" key="3">
    <source>
        <dbReference type="Pfam" id="PF18962"/>
    </source>
</evidence>
<dbReference type="EMBL" id="JACAGJ010000001">
    <property type="protein sequence ID" value="MDM1070999.1"/>
    <property type="molecule type" value="Genomic_DNA"/>
</dbReference>
<dbReference type="Pfam" id="PF18962">
    <property type="entry name" value="Por_Secre_tail"/>
    <property type="match status" value="1"/>
</dbReference>
<comment type="caution">
    <text evidence="4">The sequence shown here is derived from an EMBL/GenBank/DDBJ whole genome shotgun (WGS) entry which is preliminary data.</text>
</comment>
<feature type="signal peptide" evidence="2">
    <location>
        <begin position="1"/>
        <end position="19"/>
    </location>
</feature>
<dbReference type="InterPro" id="IPR026444">
    <property type="entry name" value="Secre_tail"/>
</dbReference>
<feature type="chain" id="PRO_5042517396" evidence="2">
    <location>
        <begin position="20"/>
        <end position="256"/>
    </location>
</feature>
<feature type="domain" description="Secretion system C-terminal sorting" evidence="3">
    <location>
        <begin position="203"/>
        <end position="254"/>
    </location>
</feature>
<dbReference type="AlphaFoldDB" id="A0AAJ1V5Q6"/>
<proteinExistence type="predicted"/>
<dbReference type="Proteomes" id="UP001170959">
    <property type="component" value="Unassembled WGS sequence"/>
</dbReference>
<sequence>MKKFYSLLTVVALAATSFAQTNLVQNSGFETGSLEPWQKGWTQSYTAPSIVSGNAHEGTYAAVYNSPSATTGFYQLVTIDPDTEYVLTLWYKAPENKARLWSSFSNGEGGFPFLTDDAKTDPLRTFDGYFPQATVWTQHTVEFKSLSGIKALQLAVRSYRDAVVSFDDFSLVKKSDLGLGEVVKSKYMLVSNTLVGSTISFAADSKVEIYNMNGQLVKTADVKKGSTLDVSSLPKGTYVVNGTVNGNKVSQKVVKK</sequence>
<dbReference type="Gene3D" id="2.60.120.260">
    <property type="entry name" value="Galactose-binding domain-like"/>
    <property type="match status" value="1"/>
</dbReference>
<evidence type="ECO:0000313" key="4">
    <source>
        <dbReference type="EMBL" id="MDM1070999.1"/>
    </source>
</evidence>
<protein>
    <submittedName>
        <fullName evidence="4">T9SS type A sorting domain-containing protein</fullName>
    </submittedName>
</protein>